<dbReference type="InterPro" id="IPR043519">
    <property type="entry name" value="NT_sf"/>
</dbReference>
<accession>C4ZJB7</accession>
<sequence length="171" mass="19185">MSTERRRAPRTSDVRRVARALQEHGVEYAVIGGIAMALHGFPRATKDIDLFLPVAAENNKRLLAALATIPESREVLRELRQEWLDQGFSTAADGEISIDLLFVAAGHTFEALRPHLQTVVFEGVPIRTLDIDGMLMTKQTSRDTDLPDRKRLRQLRDALRAAQAHRPPDSK</sequence>
<dbReference type="OrthoDB" id="121150at2"/>
<dbReference type="Gene3D" id="3.30.460.40">
    <property type="match status" value="1"/>
</dbReference>
<dbReference type="Pfam" id="PF08843">
    <property type="entry name" value="AbiEii"/>
    <property type="match status" value="1"/>
</dbReference>
<dbReference type="RefSeq" id="WP_012584844.1">
    <property type="nucleotide sequence ID" value="NC_011662.2"/>
</dbReference>
<reference evidence="2" key="1">
    <citation type="submission" date="2009-05" db="EMBL/GenBank/DDBJ databases">
        <title>Complete sequence of chromosome of Thauera sp. MZ1T.</title>
        <authorList>
            <consortium name="US DOE Joint Genome Institute"/>
            <person name="Lucas S."/>
            <person name="Copeland A."/>
            <person name="Lapidus A."/>
            <person name="Glavina del Rio T."/>
            <person name="Dalin E."/>
            <person name="Tice H."/>
            <person name="Bruce D."/>
            <person name="Goodwin L."/>
            <person name="Pitluck S."/>
            <person name="Sims D."/>
            <person name="Brettin T."/>
            <person name="Detter J.C."/>
            <person name="Han C."/>
            <person name="Larimer F."/>
            <person name="Land M."/>
            <person name="Hauser L."/>
            <person name="Kyrpides N."/>
            <person name="Mikhailova N."/>
            <person name="Sayler G.S."/>
        </authorList>
    </citation>
    <scope>NUCLEOTIDE SEQUENCE [LARGE SCALE GENOMIC DNA]</scope>
    <source>
        <strain evidence="2">MZ1T</strain>
    </source>
</reference>
<gene>
    <name evidence="1" type="ordered locus">Tmz1t_1090</name>
</gene>
<name>C4ZJB7_THASP</name>
<proteinExistence type="predicted"/>
<evidence type="ECO:0008006" key="3">
    <source>
        <dbReference type="Google" id="ProtNLM"/>
    </source>
</evidence>
<dbReference type="InterPro" id="IPR014942">
    <property type="entry name" value="AbiEii"/>
</dbReference>
<dbReference type="AlphaFoldDB" id="C4ZJB7"/>
<dbReference type="STRING" id="85643.Tmz1t_1090"/>
<dbReference type="Proteomes" id="UP000002186">
    <property type="component" value="Chromosome"/>
</dbReference>
<dbReference type="KEGG" id="tmz:Tmz1t_1090"/>
<protein>
    <recommendedName>
        <fullName evidence="3">Nucleotidyltransferase family protein</fullName>
    </recommendedName>
</protein>
<dbReference type="eggNOG" id="ENOG5031901">
    <property type="taxonomic scope" value="Bacteria"/>
</dbReference>
<evidence type="ECO:0000313" key="1">
    <source>
        <dbReference type="EMBL" id="ACK53850.1"/>
    </source>
</evidence>
<reference evidence="1 2" key="2">
    <citation type="journal article" date="2012" name="Stand. Genomic Sci.">
        <title>Complete genome sequence of Thauera aminoaromatica strain MZ1T.</title>
        <authorList>
            <person name="Jiang K."/>
            <person name="Sanseverino J."/>
            <person name="Chauhan A."/>
            <person name="Lucas S."/>
            <person name="Copeland A."/>
            <person name="Lapidus A."/>
            <person name="Del Rio T.G."/>
            <person name="Dalin E."/>
            <person name="Tice H."/>
            <person name="Bruce D."/>
            <person name="Goodwin L."/>
            <person name="Pitluck S."/>
            <person name="Sims D."/>
            <person name="Brettin T."/>
            <person name="Detter J.C."/>
            <person name="Han C."/>
            <person name="Chang Y.J."/>
            <person name="Larimer F."/>
            <person name="Land M."/>
            <person name="Hauser L."/>
            <person name="Kyrpides N.C."/>
            <person name="Mikhailova N."/>
            <person name="Moser S."/>
            <person name="Jegier P."/>
            <person name="Close D."/>
            <person name="Debruyn J.M."/>
            <person name="Wang Y."/>
            <person name="Layton A.C."/>
            <person name="Allen M.S."/>
            <person name="Sayler G.S."/>
        </authorList>
    </citation>
    <scope>NUCLEOTIDE SEQUENCE [LARGE SCALE GENOMIC DNA]</scope>
    <source>
        <strain evidence="1 2">MZ1T</strain>
    </source>
</reference>
<keyword evidence="2" id="KW-1185">Reference proteome</keyword>
<evidence type="ECO:0000313" key="2">
    <source>
        <dbReference type="Proteomes" id="UP000002186"/>
    </source>
</evidence>
<dbReference type="HOGENOM" id="CLU_120522_2_0_4"/>
<dbReference type="EMBL" id="CP001281">
    <property type="protein sequence ID" value="ACK53850.1"/>
    <property type="molecule type" value="Genomic_DNA"/>
</dbReference>
<dbReference type="SUPFAM" id="SSF81301">
    <property type="entry name" value="Nucleotidyltransferase"/>
    <property type="match status" value="1"/>
</dbReference>
<organism evidence="1 2">
    <name type="scientific">Thauera aminoaromatica</name>
    <dbReference type="NCBI Taxonomy" id="164330"/>
    <lineage>
        <taxon>Bacteria</taxon>
        <taxon>Pseudomonadati</taxon>
        <taxon>Pseudomonadota</taxon>
        <taxon>Betaproteobacteria</taxon>
        <taxon>Rhodocyclales</taxon>
        <taxon>Zoogloeaceae</taxon>
        <taxon>Thauera</taxon>
    </lineage>
</organism>